<name>A0ABP6EHC0_9ACTN</name>
<gene>
    <name evidence="1" type="ORF">GCM10010412_041210</name>
</gene>
<reference evidence="2" key="1">
    <citation type="journal article" date="2019" name="Int. J. Syst. Evol. Microbiol.">
        <title>The Global Catalogue of Microorganisms (GCM) 10K type strain sequencing project: providing services to taxonomists for standard genome sequencing and annotation.</title>
        <authorList>
            <consortium name="The Broad Institute Genomics Platform"/>
            <consortium name="The Broad Institute Genome Sequencing Center for Infectious Disease"/>
            <person name="Wu L."/>
            <person name="Ma J."/>
        </authorList>
    </citation>
    <scope>NUCLEOTIDE SEQUENCE [LARGE SCALE GENOMIC DNA]</scope>
    <source>
        <strain evidence="2">JCM 6835</strain>
    </source>
</reference>
<protein>
    <submittedName>
        <fullName evidence="1">Uncharacterized protein</fullName>
    </submittedName>
</protein>
<dbReference type="EMBL" id="BAAATE010000010">
    <property type="protein sequence ID" value="GAA2665155.1"/>
    <property type="molecule type" value="Genomic_DNA"/>
</dbReference>
<accession>A0ABP6EHC0</accession>
<evidence type="ECO:0000313" key="2">
    <source>
        <dbReference type="Proteomes" id="UP001501666"/>
    </source>
</evidence>
<proteinExistence type="predicted"/>
<evidence type="ECO:0000313" key="1">
    <source>
        <dbReference type="EMBL" id="GAA2665155.1"/>
    </source>
</evidence>
<dbReference type="Proteomes" id="UP001501666">
    <property type="component" value="Unassembled WGS sequence"/>
</dbReference>
<comment type="caution">
    <text evidence="1">The sequence shown here is derived from an EMBL/GenBank/DDBJ whole genome shotgun (WGS) entry which is preliminary data.</text>
</comment>
<sequence length="131" mass="14754">MTGYKVKRPALINAGDVIEIGQAGDDPILATVESAWIRHRKVNPRTLKHQIVEIALKLKDHHWKLQLSNTNDWVRVYKEVDPFAGADRDGVVRYATQLGLSLKPEDITEDGDSFTIDGMPAVEWIEAMTMD</sequence>
<keyword evidence="2" id="KW-1185">Reference proteome</keyword>
<organism evidence="1 2">
    <name type="scientific">Nonomuraea recticatena</name>
    <dbReference type="NCBI Taxonomy" id="46178"/>
    <lineage>
        <taxon>Bacteria</taxon>
        <taxon>Bacillati</taxon>
        <taxon>Actinomycetota</taxon>
        <taxon>Actinomycetes</taxon>
        <taxon>Streptosporangiales</taxon>
        <taxon>Streptosporangiaceae</taxon>
        <taxon>Nonomuraea</taxon>
    </lineage>
</organism>
<dbReference type="RefSeq" id="WP_346148624.1">
    <property type="nucleotide sequence ID" value="NZ_BAAATE010000010.1"/>
</dbReference>